<keyword evidence="1" id="KW-0507">mRNA processing</keyword>
<dbReference type="OrthoDB" id="128646at2759"/>
<dbReference type="InterPro" id="IPR001878">
    <property type="entry name" value="Znf_CCHC"/>
</dbReference>
<protein>
    <recommendedName>
        <fullName evidence="3">CCHC-type domain-containing protein</fullName>
    </recommendedName>
</protein>
<keyword evidence="2" id="KW-0863">Zinc-finger</keyword>
<dbReference type="AlphaFoldDB" id="A0A9P5WZ00"/>
<evidence type="ECO:0000256" key="1">
    <source>
        <dbReference type="ARBA" id="ARBA00022664"/>
    </source>
</evidence>
<keyword evidence="2" id="KW-0479">Metal-binding</keyword>
<evidence type="ECO:0000313" key="4">
    <source>
        <dbReference type="EMBL" id="KAF9439906.1"/>
    </source>
</evidence>
<reference evidence="4" key="1">
    <citation type="submission" date="2020-11" db="EMBL/GenBank/DDBJ databases">
        <authorList>
            <consortium name="DOE Joint Genome Institute"/>
            <person name="Ahrendt S."/>
            <person name="Riley R."/>
            <person name="Andreopoulos W."/>
            <person name="Labutti K."/>
            <person name="Pangilinan J."/>
            <person name="Ruiz-Duenas F.J."/>
            <person name="Barrasa J.M."/>
            <person name="Sanchez-Garcia M."/>
            <person name="Camarero S."/>
            <person name="Miyauchi S."/>
            <person name="Serrano A."/>
            <person name="Linde D."/>
            <person name="Babiker R."/>
            <person name="Drula E."/>
            <person name="Ayuso-Fernandez I."/>
            <person name="Pacheco R."/>
            <person name="Padilla G."/>
            <person name="Ferreira P."/>
            <person name="Barriuso J."/>
            <person name="Kellner H."/>
            <person name="Castanera R."/>
            <person name="Alfaro M."/>
            <person name="Ramirez L."/>
            <person name="Pisabarro A.G."/>
            <person name="Kuo A."/>
            <person name="Tritt A."/>
            <person name="Lipzen A."/>
            <person name="He G."/>
            <person name="Yan M."/>
            <person name="Ng V."/>
            <person name="Cullen D."/>
            <person name="Martin F."/>
            <person name="Rosso M.-N."/>
            <person name="Henrissat B."/>
            <person name="Hibbett D."/>
            <person name="Martinez A.T."/>
            <person name="Grigoriev I.V."/>
        </authorList>
    </citation>
    <scope>NUCLEOTIDE SEQUENCE</scope>
    <source>
        <strain evidence="4">MF-IS2</strain>
    </source>
</reference>
<dbReference type="Pfam" id="PF00098">
    <property type="entry name" value="zf-CCHC"/>
    <property type="match status" value="1"/>
</dbReference>
<gene>
    <name evidence="4" type="ORF">P691DRAFT_689346</name>
</gene>
<sequence>NAKLCFNCFKPGHRARTCPEPCHKHTFPHLSTSRNEKGKQYCVNQITLKQKNNIIYLRTTVHLANSRTTKHLSLLDSGAAGLYIDPSLVEQWDLATKPLDHPITVINADGSTNDQGKATHNAILHVTIDG</sequence>
<evidence type="ECO:0000313" key="5">
    <source>
        <dbReference type="Proteomes" id="UP000807342"/>
    </source>
</evidence>
<dbReference type="GO" id="GO:0003676">
    <property type="term" value="F:nucleic acid binding"/>
    <property type="evidence" value="ECO:0007669"/>
    <property type="project" value="InterPro"/>
</dbReference>
<proteinExistence type="predicted"/>
<comment type="caution">
    <text evidence="4">The sequence shown here is derived from an EMBL/GenBank/DDBJ whole genome shotgun (WGS) entry which is preliminary data.</text>
</comment>
<feature type="non-terminal residue" evidence="4">
    <location>
        <position position="1"/>
    </location>
</feature>
<evidence type="ECO:0000256" key="2">
    <source>
        <dbReference type="PROSITE-ProRule" id="PRU00047"/>
    </source>
</evidence>
<dbReference type="EMBL" id="MU153181">
    <property type="protein sequence ID" value="KAF9439906.1"/>
    <property type="molecule type" value="Genomic_DNA"/>
</dbReference>
<evidence type="ECO:0000259" key="3">
    <source>
        <dbReference type="PROSITE" id="PS50158"/>
    </source>
</evidence>
<dbReference type="Proteomes" id="UP000807342">
    <property type="component" value="Unassembled WGS sequence"/>
</dbReference>
<dbReference type="InterPro" id="IPR036875">
    <property type="entry name" value="Znf_CCHC_sf"/>
</dbReference>
<dbReference type="SUPFAM" id="SSF57756">
    <property type="entry name" value="Retrovirus zinc finger-like domains"/>
    <property type="match status" value="1"/>
</dbReference>
<dbReference type="GO" id="GO:0008270">
    <property type="term" value="F:zinc ion binding"/>
    <property type="evidence" value="ECO:0007669"/>
    <property type="project" value="UniProtKB-KW"/>
</dbReference>
<keyword evidence="5" id="KW-1185">Reference proteome</keyword>
<name>A0A9P5WZ00_9AGAR</name>
<dbReference type="PROSITE" id="PS50158">
    <property type="entry name" value="ZF_CCHC"/>
    <property type="match status" value="1"/>
</dbReference>
<dbReference type="GO" id="GO:0006397">
    <property type="term" value="P:mRNA processing"/>
    <property type="evidence" value="ECO:0007669"/>
    <property type="project" value="UniProtKB-KW"/>
</dbReference>
<accession>A0A9P5WZ00</accession>
<organism evidence="4 5">
    <name type="scientific">Macrolepiota fuliginosa MF-IS2</name>
    <dbReference type="NCBI Taxonomy" id="1400762"/>
    <lineage>
        <taxon>Eukaryota</taxon>
        <taxon>Fungi</taxon>
        <taxon>Dikarya</taxon>
        <taxon>Basidiomycota</taxon>
        <taxon>Agaricomycotina</taxon>
        <taxon>Agaricomycetes</taxon>
        <taxon>Agaricomycetidae</taxon>
        <taxon>Agaricales</taxon>
        <taxon>Agaricineae</taxon>
        <taxon>Agaricaceae</taxon>
        <taxon>Macrolepiota</taxon>
    </lineage>
</organism>
<dbReference type="CDD" id="cd00303">
    <property type="entry name" value="retropepsin_like"/>
    <property type="match status" value="1"/>
</dbReference>
<feature type="domain" description="CCHC-type" evidence="3">
    <location>
        <begin position="5"/>
        <end position="20"/>
    </location>
</feature>
<dbReference type="SMART" id="SM00343">
    <property type="entry name" value="ZnF_C2HC"/>
    <property type="match status" value="1"/>
</dbReference>
<keyword evidence="2" id="KW-0862">Zinc</keyword>